<proteinExistence type="predicted"/>
<dbReference type="Proteomes" id="UP001623232">
    <property type="component" value="Chromosome"/>
</dbReference>
<name>A0ABZ2Y0M0_9RHOB</name>
<evidence type="ECO:0000313" key="2">
    <source>
        <dbReference type="Proteomes" id="UP001623232"/>
    </source>
</evidence>
<evidence type="ECO:0000313" key="1">
    <source>
        <dbReference type="EMBL" id="WZK90456.1"/>
    </source>
</evidence>
<organism evidence="1 2">
    <name type="scientific">Aliisedimentitalea scapharcae</name>
    <dbReference type="NCBI Taxonomy" id="1524259"/>
    <lineage>
        <taxon>Bacteria</taxon>
        <taxon>Pseudomonadati</taxon>
        <taxon>Pseudomonadota</taxon>
        <taxon>Alphaproteobacteria</taxon>
        <taxon>Rhodobacterales</taxon>
        <taxon>Roseobacteraceae</taxon>
        <taxon>Aliisedimentitalea</taxon>
    </lineage>
</organism>
<dbReference type="EMBL" id="CP123584">
    <property type="protein sequence ID" value="WZK90456.1"/>
    <property type="molecule type" value="Genomic_DNA"/>
</dbReference>
<accession>A0ABZ2Y0M0</accession>
<keyword evidence="2" id="KW-1185">Reference proteome</keyword>
<sequence length="166" mass="18101">MTEWLIEDDEARAELLADTQSAMLAVSGKPKTAPLDAQVMRHVLSGALAWIAGKSLAEIETTLGGEPQADAITKRACPRARSLASAVIPRGYSFVLGLIAHVVKEVNPFEVQDDLDQQMVECMSTGLRLGYDTTEKLFFASDAKDALGRVQAHMMWDATNRELHTS</sequence>
<gene>
    <name evidence="1" type="ORF">QEZ52_07905</name>
</gene>
<reference evidence="1 2" key="1">
    <citation type="submission" date="2023-04" db="EMBL/GenBank/DDBJ databases">
        <title>Complete genome sequence of Alisedimentitalea scapharcae.</title>
        <authorList>
            <person name="Rong J.-C."/>
            <person name="Yi M.-L."/>
            <person name="Zhao Q."/>
        </authorList>
    </citation>
    <scope>NUCLEOTIDE SEQUENCE [LARGE SCALE GENOMIC DNA]</scope>
    <source>
        <strain evidence="1 2">KCTC 42119</strain>
    </source>
</reference>
<dbReference type="RefSeq" id="WP_406649230.1">
    <property type="nucleotide sequence ID" value="NZ_CP123584.1"/>
</dbReference>
<protein>
    <submittedName>
        <fullName evidence="1">Uncharacterized protein</fullName>
    </submittedName>
</protein>